<keyword evidence="2" id="KW-1003">Cell membrane</keyword>
<proteinExistence type="predicted"/>
<dbReference type="GO" id="GO:0005886">
    <property type="term" value="C:plasma membrane"/>
    <property type="evidence" value="ECO:0007669"/>
    <property type="project" value="UniProtKB-SubCell"/>
</dbReference>
<evidence type="ECO:0000259" key="9">
    <source>
        <dbReference type="Pfam" id="PF13567"/>
    </source>
</evidence>
<comment type="subcellular location">
    <subcellularLocation>
        <location evidence="1">Cell membrane</location>
        <topology evidence="1">Multi-pass membrane protein</topology>
    </subcellularLocation>
</comment>
<feature type="domain" description="DUF4131" evidence="9">
    <location>
        <begin position="58"/>
        <end position="207"/>
    </location>
</feature>
<feature type="transmembrane region" description="Helical" evidence="7">
    <location>
        <begin position="61"/>
        <end position="79"/>
    </location>
</feature>
<evidence type="ECO:0000256" key="3">
    <source>
        <dbReference type="ARBA" id="ARBA00022692"/>
    </source>
</evidence>
<reference evidence="10 11" key="1">
    <citation type="journal article" date="2021" name="Microorganisms">
        <title>Acidisoma silvae sp. nov. and Acidisomacellulosilytica sp. nov., Two Acidophilic Bacteria Isolated from Decaying Wood, Hydrolyzing Cellulose and Producing Poly-3-hydroxybutyrate.</title>
        <authorList>
            <person name="Mieszkin S."/>
            <person name="Pouder E."/>
            <person name="Uroz S."/>
            <person name="Simon-Colin C."/>
            <person name="Alain K."/>
        </authorList>
    </citation>
    <scope>NUCLEOTIDE SEQUENCE [LARGE SCALE GENOMIC DNA]</scope>
    <source>
        <strain evidence="10 11">HW T5.17</strain>
    </source>
</reference>
<evidence type="ECO:0000256" key="2">
    <source>
        <dbReference type="ARBA" id="ARBA00022475"/>
    </source>
</evidence>
<keyword evidence="5 7" id="KW-0472">Membrane</keyword>
<evidence type="ECO:0000256" key="1">
    <source>
        <dbReference type="ARBA" id="ARBA00004651"/>
    </source>
</evidence>
<feature type="transmembrane region" description="Helical" evidence="7">
    <location>
        <begin position="539"/>
        <end position="557"/>
    </location>
</feature>
<keyword evidence="11" id="KW-1185">Reference proteome</keyword>
<protein>
    <submittedName>
        <fullName evidence="10">ComEC/Rec2 family competence protein</fullName>
    </submittedName>
</protein>
<dbReference type="InterPro" id="IPR004477">
    <property type="entry name" value="ComEC_N"/>
</dbReference>
<dbReference type="AlphaFoldDB" id="A0A963YZL6"/>
<evidence type="ECO:0000313" key="10">
    <source>
        <dbReference type="EMBL" id="MCB8879851.1"/>
    </source>
</evidence>
<evidence type="ECO:0000256" key="6">
    <source>
        <dbReference type="SAM" id="MobiDB-lite"/>
    </source>
</evidence>
<dbReference type="NCBIfam" id="TIGR00360">
    <property type="entry name" value="ComEC_N-term"/>
    <property type="match status" value="1"/>
</dbReference>
<keyword evidence="4 7" id="KW-1133">Transmembrane helix</keyword>
<feature type="transmembrane region" description="Helical" evidence="7">
    <location>
        <begin position="515"/>
        <end position="532"/>
    </location>
</feature>
<feature type="domain" description="ComEC/Rec2-related protein" evidence="8">
    <location>
        <begin position="252"/>
        <end position="535"/>
    </location>
</feature>
<feature type="transmembrane region" description="Helical" evidence="7">
    <location>
        <begin position="455"/>
        <end position="476"/>
    </location>
</feature>
<feature type="transmembrane region" description="Helical" evidence="7">
    <location>
        <begin position="311"/>
        <end position="329"/>
    </location>
</feature>
<sequence>MAENVRARFTTPFLTRWRPALSALVGNWILAEQGRFLPWLPVFIASGNLFFFSASRMPPAWVAYALVSLMVSVLVLLWRSFLGRPVALCLCAAALGFASASIKTHALSPMPGLPRHAALVEGRVDAVDPLPQGRRVLLSAVRLGPDGVPLHRTLRIRLRGNDTQPILPGDRLRLRALLRPPYAPSFPGGWDQRRDAFFQNLAGVGFALAVAQRDAPARPSGLSIWWQGLREYVAARVLTLTHGTAGGVAATLLTGLSTAIPAADRQAFSTAGLSHILAVAGLHIGIVMTTVFVALRFALAHWPWVALRYPIKQIAGLAAIAVGGFYMAITGMHLPIIRSFIMAGLITLGLLAGRQAISLRGLALAASVLLLLQPQSLAGVSFQMSFGAVLVLIAGYERLRQHTSPLFRHRTGILGFLLRDLTQVALTSVIAATATAPFAAYHFGQIETYSIPANMLAVPLTAFWVLPCGLLGYALLPFHLAAIGFVPMGWGCSLLVWIARVAAGLPAAAIAVPPAPLWGLILAGFSLVWLCLWQTRLRLLGLPPLLLAVLVLPALHAQPDILVSPDYRLIAFRLPHSVYLLSATKDDFTLGEWRRFFGGRPVLPLPPDLVTAPGIVCAPQGCVLRQAAAYSTLLWRDDNPPGACDHIGFILSLRYWDNPLPGGCAGLPFVDRGLVQQQGATAVYLGTDPRIHTDRPARGDWPWLPPLEPPHENQD</sequence>
<dbReference type="EMBL" id="JAESVA010000002">
    <property type="protein sequence ID" value="MCB8879851.1"/>
    <property type="molecule type" value="Genomic_DNA"/>
</dbReference>
<organism evidence="10 11">
    <name type="scientific">Acidisoma cellulosilyticum</name>
    <dbReference type="NCBI Taxonomy" id="2802395"/>
    <lineage>
        <taxon>Bacteria</taxon>
        <taxon>Pseudomonadati</taxon>
        <taxon>Pseudomonadota</taxon>
        <taxon>Alphaproteobacteria</taxon>
        <taxon>Acetobacterales</taxon>
        <taxon>Acidocellaceae</taxon>
        <taxon>Acidisoma</taxon>
    </lineage>
</organism>
<evidence type="ECO:0000256" key="7">
    <source>
        <dbReference type="SAM" id="Phobius"/>
    </source>
</evidence>
<evidence type="ECO:0000256" key="5">
    <source>
        <dbReference type="ARBA" id="ARBA00023136"/>
    </source>
</evidence>
<evidence type="ECO:0000259" key="8">
    <source>
        <dbReference type="Pfam" id="PF03772"/>
    </source>
</evidence>
<evidence type="ECO:0000256" key="4">
    <source>
        <dbReference type="ARBA" id="ARBA00022989"/>
    </source>
</evidence>
<dbReference type="PANTHER" id="PTHR30619:SF1">
    <property type="entry name" value="RECOMBINATION PROTEIN 2"/>
    <property type="match status" value="1"/>
</dbReference>
<feature type="transmembrane region" description="Helical" evidence="7">
    <location>
        <begin position="417"/>
        <end position="443"/>
    </location>
</feature>
<dbReference type="InterPro" id="IPR025405">
    <property type="entry name" value="DUF4131"/>
</dbReference>
<dbReference type="RefSeq" id="WP_227306469.1">
    <property type="nucleotide sequence ID" value="NZ_JAESVA010000002.1"/>
</dbReference>
<feature type="transmembrane region" description="Helical" evidence="7">
    <location>
        <begin position="377"/>
        <end position="396"/>
    </location>
</feature>
<name>A0A963YZL6_9PROT</name>
<gene>
    <name evidence="10" type="ORF">ACELLULO517_06365</name>
</gene>
<feature type="transmembrane region" description="Helical" evidence="7">
    <location>
        <begin position="488"/>
        <end position="509"/>
    </location>
</feature>
<feature type="region of interest" description="Disordered" evidence="6">
    <location>
        <begin position="695"/>
        <end position="715"/>
    </location>
</feature>
<evidence type="ECO:0000313" key="11">
    <source>
        <dbReference type="Proteomes" id="UP000721844"/>
    </source>
</evidence>
<dbReference type="PANTHER" id="PTHR30619">
    <property type="entry name" value="DNA INTERNALIZATION/COMPETENCE PROTEIN COMEC/REC2"/>
    <property type="match status" value="1"/>
</dbReference>
<feature type="transmembrane region" description="Helical" evidence="7">
    <location>
        <begin position="36"/>
        <end position="54"/>
    </location>
</feature>
<keyword evidence="3 7" id="KW-0812">Transmembrane</keyword>
<dbReference type="InterPro" id="IPR052159">
    <property type="entry name" value="Competence_DNA_uptake"/>
</dbReference>
<dbReference type="Proteomes" id="UP000721844">
    <property type="component" value="Unassembled WGS sequence"/>
</dbReference>
<feature type="transmembrane region" description="Helical" evidence="7">
    <location>
        <begin position="276"/>
        <end position="299"/>
    </location>
</feature>
<comment type="caution">
    <text evidence="10">The sequence shown here is derived from an EMBL/GenBank/DDBJ whole genome shotgun (WGS) entry which is preliminary data.</text>
</comment>
<dbReference type="Pfam" id="PF03772">
    <property type="entry name" value="Competence"/>
    <property type="match status" value="1"/>
</dbReference>
<dbReference type="Pfam" id="PF13567">
    <property type="entry name" value="DUF4131"/>
    <property type="match status" value="1"/>
</dbReference>
<accession>A0A963YZL6</accession>